<dbReference type="InterPro" id="IPR005585">
    <property type="entry name" value="DUF327"/>
</dbReference>
<dbReference type="OrthoDB" id="6119333at2"/>
<dbReference type="Gene3D" id="1.20.120.490">
    <property type="entry name" value="Hypothetical protein TM1646-like domain"/>
    <property type="match status" value="1"/>
</dbReference>
<evidence type="ECO:0000313" key="3">
    <source>
        <dbReference type="Proteomes" id="UP000199058"/>
    </source>
</evidence>
<gene>
    <name evidence="2" type="ORF">SAMN05660443_1472</name>
</gene>
<evidence type="ECO:0000313" key="2">
    <source>
        <dbReference type="EMBL" id="SFC11835.1"/>
    </source>
</evidence>
<dbReference type="Proteomes" id="UP000199058">
    <property type="component" value="Unassembled WGS sequence"/>
</dbReference>
<evidence type="ECO:0008006" key="4">
    <source>
        <dbReference type="Google" id="ProtNLM"/>
    </source>
</evidence>
<proteinExistence type="predicted"/>
<sequence>MIPVNTLMKNLRSPGQKGRAAAKSDKAEEKKNSFNEQLMQQVSVGGRSELKKELKHLQELLGKAGEELERNPTIGNLEVFRTLLSNLVAKVVKGGFKVDNVGPGWHPADRHQVIRQLDEEAEELLHLVMDQQKDRMAISRRLFNIKGLVVDLLS</sequence>
<dbReference type="SUPFAM" id="SSF158397">
    <property type="entry name" value="TM1646-like"/>
    <property type="match status" value="1"/>
</dbReference>
<dbReference type="RefSeq" id="WP_091961394.1">
    <property type="nucleotide sequence ID" value="NZ_FOLH01000003.1"/>
</dbReference>
<feature type="region of interest" description="Disordered" evidence="1">
    <location>
        <begin position="1"/>
        <end position="33"/>
    </location>
</feature>
<protein>
    <recommendedName>
        <fullName evidence="4">DUF327 domain-containing protein</fullName>
    </recommendedName>
</protein>
<dbReference type="STRING" id="1122252.SAMN05660443_1472"/>
<feature type="compositionally biased region" description="Basic and acidic residues" evidence="1">
    <location>
        <begin position="22"/>
        <end position="33"/>
    </location>
</feature>
<dbReference type="Pfam" id="PF03885">
    <property type="entry name" value="DUF327"/>
    <property type="match status" value="1"/>
</dbReference>
<organism evidence="2 3">
    <name type="scientific">Marinospirillum celere</name>
    <dbReference type="NCBI Taxonomy" id="1122252"/>
    <lineage>
        <taxon>Bacteria</taxon>
        <taxon>Pseudomonadati</taxon>
        <taxon>Pseudomonadota</taxon>
        <taxon>Gammaproteobacteria</taxon>
        <taxon>Oceanospirillales</taxon>
        <taxon>Oceanospirillaceae</taxon>
        <taxon>Marinospirillum</taxon>
    </lineage>
</organism>
<keyword evidence="3" id="KW-1185">Reference proteome</keyword>
<accession>A0A1I1GK57</accession>
<dbReference type="InterPro" id="IPR024042">
    <property type="entry name" value="TM1646-like_dom_sf"/>
</dbReference>
<dbReference type="EMBL" id="FOLH01000003">
    <property type="protein sequence ID" value="SFC11835.1"/>
    <property type="molecule type" value="Genomic_DNA"/>
</dbReference>
<dbReference type="AlphaFoldDB" id="A0A1I1GK57"/>
<name>A0A1I1GK57_9GAMM</name>
<reference evidence="2 3" key="1">
    <citation type="submission" date="2016-10" db="EMBL/GenBank/DDBJ databases">
        <authorList>
            <person name="de Groot N.N."/>
        </authorList>
    </citation>
    <scope>NUCLEOTIDE SEQUENCE [LARGE SCALE GENOMIC DNA]</scope>
    <source>
        <strain evidence="2 3">DSM 18438</strain>
    </source>
</reference>
<evidence type="ECO:0000256" key="1">
    <source>
        <dbReference type="SAM" id="MobiDB-lite"/>
    </source>
</evidence>